<evidence type="ECO:0000313" key="2">
    <source>
        <dbReference type="Proteomes" id="UP000075411"/>
    </source>
</evidence>
<dbReference type="RefSeq" id="WP_061487552.1">
    <property type="nucleotide sequence ID" value="NZ_LHZT01000104.1"/>
</dbReference>
<reference evidence="1 2" key="1">
    <citation type="submission" date="2015-06" db="EMBL/GenBank/DDBJ databases">
        <title>Improved classification and identification of acetic acid bacteria using matrix-assisted laser desorption/ionization time-of-flight mass spectrometry; Gluconobacter nephelii and Gluconobacter uchimurae are later heterotypic synonyms of Gluconobacter japonicus and Gluconobacter oxydans, respectively.</title>
        <authorList>
            <person name="Li L."/>
            <person name="Cleenwerck I."/>
            <person name="De Vuyst L."/>
            <person name="Vandamme P."/>
        </authorList>
    </citation>
    <scope>NUCLEOTIDE SEQUENCE [LARGE SCALE GENOMIC DNA]</scope>
    <source>
        <strain evidence="1 2">LMG 1663</strain>
    </source>
</reference>
<dbReference type="EMBL" id="LHZT01000104">
    <property type="protein sequence ID" value="KXV59517.1"/>
    <property type="molecule type" value="Genomic_DNA"/>
</dbReference>
<dbReference type="AlphaFoldDB" id="A0A149U2D3"/>
<sequence length="177" mass="19263">MTDHAMNTLLRTDGIALVTGCAEPLDLAETIIRRRTQNGQGSSLALVDDAPLPPDQTLADTALEAGHLAAIVDVDRHPGRLKEALVAAGAGLSAFLLTTQPESGALVERIAAETASPEQEIYRQYFVNRVRLLSAPHSDGSRRITVLDAQRRFDLDRQNPAVWSQWFSRLPTSDIVV</sequence>
<gene>
    <name evidence="1" type="ORF">AD947_03905</name>
</gene>
<protein>
    <submittedName>
        <fullName evidence="1">Uncharacterized protein</fullName>
    </submittedName>
</protein>
<name>A0A149U2D3_9PROT</name>
<dbReference type="Proteomes" id="UP000075411">
    <property type="component" value="Unassembled WGS sequence"/>
</dbReference>
<proteinExistence type="predicted"/>
<organism evidence="1 2">
    <name type="scientific">Acetobacter tropicalis</name>
    <dbReference type="NCBI Taxonomy" id="104102"/>
    <lineage>
        <taxon>Bacteria</taxon>
        <taxon>Pseudomonadati</taxon>
        <taxon>Pseudomonadota</taxon>
        <taxon>Alphaproteobacteria</taxon>
        <taxon>Acetobacterales</taxon>
        <taxon>Acetobacteraceae</taxon>
        <taxon>Acetobacter</taxon>
    </lineage>
</organism>
<evidence type="ECO:0000313" key="1">
    <source>
        <dbReference type="EMBL" id="KXV59517.1"/>
    </source>
</evidence>
<dbReference type="PATRIC" id="fig|104102.12.peg.3338"/>
<comment type="caution">
    <text evidence="1">The sequence shown here is derived from an EMBL/GenBank/DDBJ whole genome shotgun (WGS) entry which is preliminary data.</text>
</comment>
<accession>A0A149U2D3</accession>